<dbReference type="InterPro" id="IPR048254">
    <property type="entry name" value="CDP_ALCOHOL_P_TRANSF_CS"/>
</dbReference>
<evidence type="ECO:0000313" key="4">
    <source>
        <dbReference type="EMBL" id="CAB4630038.1"/>
    </source>
</evidence>
<keyword evidence="2" id="KW-0812">Transmembrane</keyword>
<keyword evidence="1" id="KW-0808">Transferase</keyword>
<reference evidence="4" key="1">
    <citation type="submission" date="2020-05" db="EMBL/GenBank/DDBJ databases">
        <authorList>
            <person name="Chiriac C."/>
            <person name="Salcher M."/>
            <person name="Ghai R."/>
            <person name="Kavagutti S V."/>
        </authorList>
    </citation>
    <scope>NUCLEOTIDE SEQUENCE</scope>
</reference>
<dbReference type="InterPro" id="IPR000462">
    <property type="entry name" value="CDP-OH_P_trans"/>
</dbReference>
<dbReference type="EMBL" id="CAEZVT010000007">
    <property type="protein sequence ID" value="CAB4630038.1"/>
    <property type="molecule type" value="Genomic_DNA"/>
</dbReference>
<dbReference type="Pfam" id="PF01066">
    <property type="entry name" value="CDP-OH_P_transf"/>
    <property type="match status" value="1"/>
</dbReference>
<sequence>MSDSKAIVRVNSSNTLSDLLKHFADSSEDIVFLDENSVITEPHLQLLTDFPRSAAAALVGKQPDFADTLVRATQVVSASSASHKPTEANRVFTGAIRLSKKQAPEITKALEAAISRNPKGHSLDLLLVALVRATIRVDAVELVAAPFARNEDAAVRAETSKAISKIKIPMLRLKLANRANDGFFSVFFLRRVSKLLTWAAVKIGATPNQVTIASFAIGLYAAFLFAQGDTWSLIGGAILLQVSIIVDCVDGEIARYTRKFSELGAWLDAITDRVKEYAVFLGLAYGAFVQNGYNLWVLAAVLMAIQTFRHLSDYNFSQVVKARASEETPVPVDFMAEWDGITAQIEEVDPEDENAYTKRRIRYWLGKIVIFPIGERWLAISLTAAVGGALFTFTALPLLALFSMVWVYRVRIAKTLVMAKTRIQSHVIARQLDLGFSPKSFLTRFDWLEPSLLRAVELGAIIALFAVTGHLEGSLGVAGFVILFSIAFHHYDNLYRSMQNEQKPKWLSVLGLSVPGRIALMVLATILGWNLAFIAAYFSLLFLVASSFQWVVSHRARSSS</sequence>
<feature type="transmembrane region" description="Helical" evidence="2">
    <location>
        <begin position="506"/>
        <end position="527"/>
    </location>
</feature>
<keyword evidence="2" id="KW-0472">Membrane</keyword>
<evidence type="ECO:0000259" key="3">
    <source>
        <dbReference type="Pfam" id="PF19365"/>
    </source>
</evidence>
<gene>
    <name evidence="4" type="ORF">UFOPK2131_00217</name>
</gene>
<feature type="transmembrane region" description="Helical" evidence="2">
    <location>
        <begin position="377"/>
        <end position="408"/>
    </location>
</feature>
<proteinExistence type="predicted"/>
<evidence type="ECO:0000256" key="1">
    <source>
        <dbReference type="ARBA" id="ARBA00022679"/>
    </source>
</evidence>
<feature type="transmembrane region" description="Helical" evidence="2">
    <location>
        <begin position="533"/>
        <end position="552"/>
    </location>
</feature>
<dbReference type="PROSITE" id="PS00379">
    <property type="entry name" value="CDP_ALCOHOL_P_TRANSF"/>
    <property type="match status" value="1"/>
</dbReference>
<name>A0A6J6IZZ0_9ZZZZ</name>
<dbReference type="GO" id="GO:0016020">
    <property type="term" value="C:membrane"/>
    <property type="evidence" value="ECO:0007669"/>
    <property type="project" value="InterPro"/>
</dbReference>
<dbReference type="GO" id="GO:0008654">
    <property type="term" value="P:phospholipid biosynthetic process"/>
    <property type="evidence" value="ECO:0007669"/>
    <property type="project" value="InterPro"/>
</dbReference>
<keyword evidence="2" id="KW-1133">Transmembrane helix</keyword>
<dbReference type="GO" id="GO:0016780">
    <property type="term" value="F:phosphotransferase activity, for other substituted phosphate groups"/>
    <property type="evidence" value="ECO:0007669"/>
    <property type="project" value="InterPro"/>
</dbReference>
<feature type="domain" description="DUF5941" evidence="3">
    <location>
        <begin position="395"/>
        <end position="555"/>
    </location>
</feature>
<accession>A0A6J6IZZ0</accession>
<evidence type="ECO:0000256" key="2">
    <source>
        <dbReference type="SAM" id="Phobius"/>
    </source>
</evidence>
<dbReference type="InterPro" id="IPR045985">
    <property type="entry name" value="DUF5941"/>
</dbReference>
<organism evidence="4">
    <name type="scientific">freshwater metagenome</name>
    <dbReference type="NCBI Taxonomy" id="449393"/>
    <lineage>
        <taxon>unclassified sequences</taxon>
        <taxon>metagenomes</taxon>
        <taxon>ecological metagenomes</taxon>
    </lineage>
</organism>
<dbReference type="InterPro" id="IPR043130">
    <property type="entry name" value="CDP-OH_PTrfase_TM_dom"/>
</dbReference>
<protein>
    <submittedName>
        <fullName evidence="4">Unannotated protein</fullName>
    </submittedName>
</protein>
<dbReference type="Gene3D" id="1.20.120.1760">
    <property type="match status" value="1"/>
</dbReference>
<dbReference type="AlphaFoldDB" id="A0A6J6IZZ0"/>
<dbReference type="Pfam" id="PF19365">
    <property type="entry name" value="DUF5941"/>
    <property type="match status" value="1"/>
</dbReference>